<evidence type="ECO:0000313" key="3">
    <source>
        <dbReference type="EMBL" id="CEM21257.1"/>
    </source>
</evidence>
<organism evidence="3">
    <name type="scientific">Chromera velia CCMP2878</name>
    <dbReference type="NCBI Taxonomy" id="1169474"/>
    <lineage>
        <taxon>Eukaryota</taxon>
        <taxon>Sar</taxon>
        <taxon>Alveolata</taxon>
        <taxon>Colpodellida</taxon>
        <taxon>Chromeraceae</taxon>
        <taxon>Chromera</taxon>
    </lineage>
</organism>
<accession>A0A0G4G0V1</accession>
<name>A0A0G4G0V1_9ALVE</name>
<sequence length="107" mass="12394">MAGEEKRGGGEEERREKRRVEDPERRGKERRGEKGLSYPSPFDDGYIDGFEIAFGIMRFLYIIYLIEAFAYSRVCKALRNLSPSREIAMRLNSVRVSPPSIHNHVEC</sequence>
<keyword evidence="2" id="KW-0812">Transmembrane</keyword>
<reference evidence="3" key="1">
    <citation type="submission" date="2014-11" db="EMBL/GenBank/DDBJ databases">
        <authorList>
            <person name="Otto D Thomas"/>
            <person name="Naeem Raeece"/>
        </authorList>
    </citation>
    <scope>NUCLEOTIDE SEQUENCE</scope>
</reference>
<feature type="compositionally biased region" description="Basic and acidic residues" evidence="1">
    <location>
        <begin position="1"/>
        <end position="34"/>
    </location>
</feature>
<dbReference type="VEuPathDB" id="CryptoDB:Cvel_19588"/>
<evidence type="ECO:0000256" key="2">
    <source>
        <dbReference type="SAM" id="Phobius"/>
    </source>
</evidence>
<dbReference type="EMBL" id="CDMZ01000775">
    <property type="protein sequence ID" value="CEM21257.1"/>
    <property type="molecule type" value="Genomic_DNA"/>
</dbReference>
<keyword evidence="2" id="KW-0472">Membrane</keyword>
<feature type="transmembrane region" description="Helical" evidence="2">
    <location>
        <begin position="52"/>
        <end position="71"/>
    </location>
</feature>
<protein>
    <submittedName>
        <fullName evidence="3">Uncharacterized protein</fullName>
    </submittedName>
</protein>
<gene>
    <name evidence="3" type="ORF">Cvel_19588</name>
</gene>
<feature type="region of interest" description="Disordered" evidence="1">
    <location>
        <begin position="1"/>
        <end position="37"/>
    </location>
</feature>
<proteinExistence type="predicted"/>
<keyword evidence="2" id="KW-1133">Transmembrane helix</keyword>
<evidence type="ECO:0000256" key="1">
    <source>
        <dbReference type="SAM" id="MobiDB-lite"/>
    </source>
</evidence>
<dbReference type="AlphaFoldDB" id="A0A0G4G0V1"/>